<dbReference type="InterPro" id="IPR043714">
    <property type="entry name" value="DUF5655"/>
</dbReference>
<reference evidence="2 3" key="1">
    <citation type="submission" date="2017-08" db="EMBL/GenBank/DDBJ databases">
        <title>Complete genome of Colwellia sp. NB097-1, a psychrophile bacterium ioslated from Bering Sea.</title>
        <authorList>
            <person name="Chen X."/>
        </authorList>
    </citation>
    <scope>NUCLEOTIDE SEQUENCE [LARGE SCALE GENOMIC DNA]</scope>
    <source>
        <strain evidence="2 3">NB097-1</strain>
    </source>
</reference>
<protein>
    <submittedName>
        <fullName evidence="2">DUF4287 domain-containing protein</fullName>
    </submittedName>
</protein>
<accession>A0A222G590</accession>
<dbReference type="RefSeq" id="WP_081149553.1">
    <property type="nucleotide sequence ID" value="NZ_CP020465.1"/>
</dbReference>
<proteinExistence type="predicted"/>
<evidence type="ECO:0000259" key="1">
    <source>
        <dbReference type="Pfam" id="PF18899"/>
    </source>
</evidence>
<dbReference type="InterPro" id="IPR025629">
    <property type="entry name" value="DUF4287"/>
</dbReference>
<dbReference type="EMBL" id="CP020465">
    <property type="protein sequence ID" value="ASP47087.1"/>
    <property type="molecule type" value="Genomic_DNA"/>
</dbReference>
<feature type="domain" description="DUF5655" evidence="1">
    <location>
        <begin position="74"/>
        <end position="177"/>
    </location>
</feature>
<evidence type="ECO:0000313" key="2">
    <source>
        <dbReference type="EMBL" id="ASP47087.1"/>
    </source>
</evidence>
<evidence type="ECO:0000313" key="3">
    <source>
        <dbReference type="Proteomes" id="UP000202259"/>
    </source>
</evidence>
<name>A0A222G590_9GAMM</name>
<dbReference type="KEGG" id="cber:B5D82_04465"/>
<sequence>MDKALQSMINNMPEKTGKKLDEWIQILHDKSFEKHSIAVKYLKDEHGVTHGFANTIVTLSRENNVTSDDLVLTQYIGKASLKPIYELLISTVTSFGNDVVITPKKGSVSLIRKKQFALIKPATKTRIDLGLKLKDVEVQGRLENSGPFGTMCTHRIQLQNISDVDAETIKWLTLAYEKSV</sequence>
<keyword evidence="3" id="KW-1185">Reference proteome</keyword>
<dbReference type="AlphaFoldDB" id="A0A222G590"/>
<dbReference type="Proteomes" id="UP000202259">
    <property type="component" value="Chromosome"/>
</dbReference>
<organism evidence="2 3">
    <name type="scientific">Cognaticolwellia beringensis</name>
    <dbReference type="NCBI Taxonomy" id="1967665"/>
    <lineage>
        <taxon>Bacteria</taxon>
        <taxon>Pseudomonadati</taxon>
        <taxon>Pseudomonadota</taxon>
        <taxon>Gammaproteobacteria</taxon>
        <taxon>Alteromonadales</taxon>
        <taxon>Colwelliaceae</taxon>
        <taxon>Cognaticolwellia</taxon>
    </lineage>
</organism>
<dbReference type="Pfam" id="PF18899">
    <property type="entry name" value="DUF5655"/>
    <property type="match status" value="1"/>
</dbReference>
<gene>
    <name evidence="2" type="ORF">B5D82_04465</name>
</gene>
<dbReference type="Pfam" id="PF14117">
    <property type="entry name" value="DUF4287"/>
    <property type="match status" value="1"/>
</dbReference>
<dbReference type="OrthoDB" id="9809825at2"/>